<organism evidence="2 3">
    <name type="scientific">Chryseobacterium endalhagicum</name>
    <dbReference type="NCBI Taxonomy" id="2797638"/>
    <lineage>
        <taxon>Bacteria</taxon>
        <taxon>Pseudomonadati</taxon>
        <taxon>Bacteroidota</taxon>
        <taxon>Flavobacteriia</taxon>
        <taxon>Flavobacteriales</taxon>
        <taxon>Weeksellaceae</taxon>
        <taxon>Chryseobacterium group</taxon>
        <taxon>Chryseobacterium</taxon>
    </lineage>
</organism>
<name>A0ABS1QGX9_9FLAO</name>
<dbReference type="SUPFAM" id="SSF49842">
    <property type="entry name" value="TNF-like"/>
    <property type="match status" value="1"/>
</dbReference>
<accession>A0ABS1QGX9</accession>
<sequence length="287" mass="30178">MKKLNTLMKSVVAGGCFLFNFTNAQVGINTSNPQTGLHMDGAKDNPLSTIPTAAQAANDVVFTANGEIGIGTLSPSVKIDARSATNADNAVGIGETTQTASAAGSGAMRYNPLNGGKMQYSDGVVWQDLISSPTKAVVVANIKAANFAIKVPYQVSTGISGWTEISDPTANFIPSTGIFTAPRTGVYLVAFTYDFVRIPIVSGYFSEARYVVNGNTVVKKCVKSFSNTSKQAQVAGSCVAGVQLNKGDTFQPHIYQSVYNSGSLSLRTDLTPASNDYGFVNLSIVEQ</sequence>
<dbReference type="Proteomes" id="UP000661696">
    <property type="component" value="Unassembled WGS sequence"/>
</dbReference>
<reference evidence="2 3" key="1">
    <citation type="submission" date="2020-12" db="EMBL/GenBank/DDBJ databases">
        <title>Chryseobacterium endoalhailicus sp. nov., isolated from seed of leguminous plant.</title>
        <authorList>
            <person name="Zhang X."/>
        </authorList>
    </citation>
    <scope>NUCLEOTIDE SEQUENCE [LARGE SCALE GENOMIC DNA]</scope>
    <source>
        <strain evidence="2 3">L7</strain>
    </source>
</reference>
<comment type="caution">
    <text evidence="2">The sequence shown here is derived from an EMBL/GenBank/DDBJ whole genome shotgun (WGS) entry which is preliminary data.</text>
</comment>
<gene>
    <name evidence="2" type="ORF">JET18_13490</name>
</gene>
<feature type="signal peptide" evidence="1">
    <location>
        <begin position="1"/>
        <end position="24"/>
    </location>
</feature>
<keyword evidence="3" id="KW-1185">Reference proteome</keyword>
<evidence type="ECO:0000256" key="1">
    <source>
        <dbReference type="SAM" id="SignalP"/>
    </source>
</evidence>
<protein>
    <recommendedName>
        <fullName evidence="4">C1q domain-containing protein</fullName>
    </recommendedName>
</protein>
<proteinExistence type="predicted"/>
<dbReference type="RefSeq" id="WP_202091856.1">
    <property type="nucleotide sequence ID" value="NZ_JAELVM010000002.1"/>
</dbReference>
<evidence type="ECO:0000313" key="3">
    <source>
        <dbReference type="Proteomes" id="UP000661696"/>
    </source>
</evidence>
<evidence type="ECO:0000313" key="2">
    <source>
        <dbReference type="EMBL" id="MBL1221860.1"/>
    </source>
</evidence>
<dbReference type="EMBL" id="JAELVM010000002">
    <property type="protein sequence ID" value="MBL1221860.1"/>
    <property type="molecule type" value="Genomic_DNA"/>
</dbReference>
<dbReference type="InterPro" id="IPR008983">
    <property type="entry name" value="Tumour_necrosis_fac-like_dom"/>
</dbReference>
<evidence type="ECO:0008006" key="4">
    <source>
        <dbReference type="Google" id="ProtNLM"/>
    </source>
</evidence>
<dbReference type="Gene3D" id="2.60.120.40">
    <property type="match status" value="1"/>
</dbReference>
<feature type="chain" id="PRO_5045322829" description="C1q domain-containing protein" evidence="1">
    <location>
        <begin position="25"/>
        <end position="287"/>
    </location>
</feature>
<keyword evidence="1" id="KW-0732">Signal</keyword>